<reference evidence="3 4" key="1">
    <citation type="submission" date="2019-08" db="EMBL/GenBank/DDBJ databases">
        <title>Lentzea from Indian Himalayas.</title>
        <authorList>
            <person name="Mandal S."/>
            <person name="Mallick Gupta A."/>
            <person name="Maiti P.K."/>
            <person name="Sarkar J."/>
            <person name="Mandal S."/>
        </authorList>
    </citation>
    <scope>NUCLEOTIDE SEQUENCE [LARGE SCALE GENOMIC DNA]</scope>
    <source>
        <strain evidence="3 4">PSKA42</strain>
    </source>
</reference>
<evidence type="ECO:0000313" key="3">
    <source>
        <dbReference type="EMBL" id="NKE61210.1"/>
    </source>
</evidence>
<name>A0ABX1FQC3_9PSEU</name>
<feature type="active site" description="Charge relay system" evidence="1">
    <location>
        <position position="369"/>
    </location>
</feature>
<evidence type="ECO:0000313" key="4">
    <source>
        <dbReference type="Proteomes" id="UP001515943"/>
    </source>
</evidence>
<dbReference type="PROSITE" id="PS51892">
    <property type="entry name" value="SUBTILASE"/>
    <property type="match status" value="1"/>
</dbReference>
<dbReference type="CDD" id="cd00306">
    <property type="entry name" value="Peptidases_S8_S53"/>
    <property type="match status" value="1"/>
</dbReference>
<dbReference type="InterPro" id="IPR036852">
    <property type="entry name" value="Peptidase_S8/S53_dom_sf"/>
</dbReference>
<evidence type="ECO:0000256" key="1">
    <source>
        <dbReference type="PROSITE-ProRule" id="PRU01240"/>
    </source>
</evidence>
<dbReference type="InterPro" id="IPR000209">
    <property type="entry name" value="Peptidase_S8/S53_dom"/>
</dbReference>
<feature type="active site" description="Charge relay system" evidence="1">
    <location>
        <position position="191"/>
    </location>
</feature>
<evidence type="ECO:0000259" key="2">
    <source>
        <dbReference type="Pfam" id="PF00082"/>
    </source>
</evidence>
<comment type="caution">
    <text evidence="3">The sequence shown here is derived from an EMBL/GenBank/DDBJ whole genome shotgun (WGS) entry which is preliminary data.</text>
</comment>
<keyword evidence="4" id="KW-1185">Reference proteome</keyword>
<dbReference type="EMBL" id="VSRL01000160">
    <property type="protein sequence ID" value="NKE61210.1"/>
    <property type="molecule type" value="Genomic_DNA"/>
</dbReference>
<proteinExistence type="inferred from homology"/>
<accession>A0ABX1FQC3</accession>
<dbReference type="SUPFAM" id="SSF52743">
    <property type="entry name" value="Subtilisin-like"/>
    <property type="match status" value="1"/>
</dbReference>
<gene>
    <name evidence="3" type="ORF">FXN61_32330</name>
</gene>
<keyword evidence="1" id="KW-0645">Protease</keyword>
<comment type="similarity">
    <text evidence="1">Belongs to the peptidase S8 family.</text>
</comment>
<feature type="domain" description="Peptidase S8/S53" evidence="2">
    <location>
        <begin position="145"/>
        <end position="385"/>
    </location>
</feature>
<keyword evidence="1" id="KW-0720">Serine protease</keyword>
<sequence length="415" mass="44223">MCQVSTPGAAASVGRKLTAEAEVKKHDEDQVEHDTLVVDLTEIDAVGSVLDDLGIVVSHTEKLEVFDLALLKLTLGGEELTDIDPVLAELRARFAGRCAGWSPLLGKNRRMASVFGAYPQTKSMSVWDPLAADKDSLRPFTGSDGTGVRVGLLDTRIYNHPALAGSRIVAPDPATRFDKVPGKQYTVEDGHGVFTAGLILQQAPGATLVARHALGSDGKAYAWDVVTMLAEFLKDRQEDRVQLLVLASGCRNTLDGRPPLIVERAMERLSAHMMVVAAAGNHGIVEGMSSDVHTTRNSATWPAALPRVVAVGVAGANYSPDLPWVDCVVDLGEDARFVSTFLEDADVKMIDDASDPDFSQGYASWVGTSCAAAYVGGTVAAKMAAGGHKTAYEALDDVCAGPTVRKFDWTFRKDG</sequence>
<dbReference type="Gene3D" id="3.40.50.200">
    <property type="entry name" value="Peptidase S8/S53 domain"/>
    <property type="match status" value="1"/>
</dbReference>
<feature type="active site" description="Charge relay system" evidence="1">
    <location>
        <position position="154"/>
    </location>
</feature>
<protein>
    <submittedName>
        <fullName evidence="3">S8/S53 family peptidase</fullName>
    </submittedName>
</protein>
<dbReference type="Pfam" id="PF00082">
    <property type="entry name" value="Peptidase_S8"/>
    <property type="match status" value="1"/>
</dbReference>
<organism evidence="3 4">
    <name type="scientific">Lentzea indica</name>
    <dbReference type="NCBI Taxonomy" id="2604800"/>
    <lineage>
        <taxon>Bacteria</taxon>
        <taxon>Bacillati</taxon>
        <taxon>Actinomycetota</taxon>
        <taxon>Actinomycetes</taxon>
        <taxon>Pseudonocardiales</taxon>
        <taxon>Pseudonocardiaceae</taxon>
        <taxon>Lentzea</taxon>
    </lineage>
</organism>
<dbReference type="Proteomes" id="UP001515943">
    <property type="component" value="Unassembled WGS sequence"/>
</dbReference>
<keyword evidence="1" id="KW-0378">Hydrolase</keyword>